<gene>
    <name evidence="4" type="ORF">FLSS-29_0009</name>
</gene>
<dbReference type="PROSITE" id="PS50011">
    <property type="entry name" value="PROTEIN_KINASE_DOM"/>
    <property type="match status" value="1"/>
</dbReference>
<keyword evidence="1" id="KW-0732">Signal</keyword>
<feature type="domain" description="Protein kinase" evidence="3">
    <location>
        <begin position="28"/>
        <end position="299"/>
    </location>
</feature>
<dbReference type="InterPro" id="IPR028994">
    <property type="entry name" value="Integrin_alpha_N"/>
</dbReference>
<dbReference type="Pfam" id="PF13517">
    <property type="entry name" value="FG-GAP_3"/>
    <property type="match status" value="3"/>
</dbReference>
<evidence type="ECO:0000256" key="1">
    <source>
        <dbReference type="ARBA" id="ARBA00022729"/>
    </source>
</evidence>
<dbReference type="Gene3D" id="1.10.510.10">
    <property type="entry name" value="Transferase(Phosphotransferase) domain 1"/>
    <property type="match status" value="1"/>
</dbReference>
<keyword evidence="4" id="KW-0808">Transferase</keyword>
<name>M1Q2N8_9ZZZZ</name>
<dbReference type="InterPro" id="IPR011009">
    <property type="entry name" value="Kinase-like_dom_sf"/>
</dbReference>
<dbReference type="CDD" id="cd14014">
    <property type="entry name" value="STKc_PknB_like"/>
    <property type="match status" value="1"/>
</dbReference>
<dbReference type="InterPro" id="IPR017441">
    <property type="entry name" value="Protein_kinase_ATP_BS"/>
</dbReference>
<keyword evidence="4" id="KW-0418">Kinase</keyword>
<evidence type="ECO:0000259" key="3">
    <source>
        <dbReference type="PROSITE" id="PS50011"/>
    </source>
</evidence>
<dbReference type="AlphaFoldDB" id="M1Q2N8"/>
<dbReference type="Pfam" id="PF00069">
    <property type="entry name" value="Pkinase"/>
    <property type="match status" value="1"/>
</dbReference>
<dbReference type="Pfam" id="PF17963">
    <property type="entry name" value="Big_9"/>
    <property type="match status" value="1"/>
</dbReference>
<sequence length="1023" mass="108925">MTREDVFEDRGERSPRALSSGTLLDGQYRVGRILGTGGFGITYLAYDEVLEVVVAVKEYFPQRMAVQREDDGSLHPLSTRDEDDFQFGLERFLREARMLASFDDHPNIVRVRAFFEDNETAYLVMDYYEGRTLDRYVRRQGGRIREGEALRVAHEVLDGLAAVHKAGVLHRDVDPSNIYIADEGRVVLLDFGAARAAVGDRTQTLSVMLKKGYAPPEQYHRQGDQGPWTDLYALAATLYRAVTGYKPPEATARILSDSLVEPVEVAPDLSPPANTAILKGLSVNPEDRPRDVSSLRALLPDRPSDAEARPSTGGDPVLATGAASGAGAEPAARNGGPASIRVRADSVCDLYVDGRKAARLSPDDDRPETLSVSPGGHRLRAVRVDASWTTEATATLTAPHRPAGGADATDARDATSLETQTAGEMDAPNAAPDARSSTDEHRPRQTDTGAGADGDSGERAALDPSGGSGTVALSDLRWQDTVTVSASETVHVDIRFDAEDETPSFQTPGDEAGGQRDRTASDVRERLPRGLQVVRRYPARAAAAALAILGVFILLGWFGINEPPETTPDQATTTGRAVTLDVLSNDRDPDGVRLRLRAVASPPGSVGTAQVTTDDRLRFRPSPRFAGQATVGYVAADASGDTARGTASISVPFSGRARIITRSARDPQAVASSDLDQDGDPDLLVASYQGDAVTLYPNASDTTGEGRFGRSPLQLTDAADGAVDVRAADLDGDSDADVLAASFEDDTVTWFENIGTNTLSFHPGRPISTSTSGAMAARPADVNGDGRVDVVAAARADREIVWFPNEGSGGVSRFGDPRVIADSLSGLEALAVADLDRDGDPDVVSADYGSDAIRWHENRPDGFVQHVVDAGADEVLDVHVADVNGDDRPDILAGIAGRNQVARYVQQPAPRAADSSGAPLHASVAFAARSPVTTDIRDPEVVTTADLDGDGRRDVITASFRSGIVGWHRQQADGSFGPRLIVASDAREALDVHPRDLDGDGDPDLVSVSQADNTIAWYENATR</sequence>
<dbReference type="PANTHER" id="PTHR44103:SF1">
    <property type="entry name" value="PROPROTEIN CONVERTASE P"/>
    <property type="match status" value="1"/>
</dbReference>
<feature type="compositionally biased region" description="Basic and acidic residues" evidence="2">
    <location>
        <begin position="436"/>
        <end position="445"/>
    </location>
</feature>
<dbReference type="PANTHER" id="PTHR44103">
    <property type="entry name" value="PROPROTEIN CONVERTASE P"/>
    <property type="match status" value="1"/>
</dbReference>
<dbReference type="Gene3D" id="2.60.40.2810">
    <property type="match status" value="1"/>
</dbReference>
<feature type="region of interest" description="Disordered" evidence="2">
    <location>
        <begin position="280"/>
        <end position="337"/>
    </location>
</feature>
<evidence type="ECO:0000256" key="2">
    <source>
        <dbReference type="SAM" id="MobiDB-lite"/>
    </source>
</evidence>
<accession>M1Q2N8</accession>
<organism evidence="4">
    <name type="scientific">uncultured organism</name>
    <dbReference type="NCBI Taxonomy" id="155900"/>
    <lineage>
        <taxon>unclassified sequences</taxon>
        <taxon>environmental samples</taxon>
    </lineage>
</organism>
<dbReference type="GO" id="GO:0004674">
    <property type="term" value="F:protein serine/threonine kinase activity"/>
    <property type="evidence" value="ECO:0007669"/>
    <property type="project" value="UniProtKB-KW"/>
</dbReference>
<dbReference type="GO" id="GO:0005524">
    <property type="term" value="F:ATP binding"/>
    <property type="evidence" value="ECO:0007669"/>
    <property type="project" value="InterPro"/>
</dbReference>
<dbReference type="PROSITE" id="PS00107">
    <property type="entry name" value="PROTEIN_KINASE_ATP"/>
    <property type="match status" value="1"/>
</dbReference>
<dbReference type="InterPro" id="IPR000719">
    <property type="entry name" value="Prot_kinase_dom"/>
</dbReference>
<feature type="compositionally biased region" description="Low complexity" evidence="2">
    <location>
        <begin position="319"/>
        <end position="332"/>
    </location>
</feature>
<feature type="compositionally biased region" description="Basic and acidic residues" evidence="2">
    <location>
        <begin position="513"/>
        <end position="522"/>
    </location>
</feature>
<dbReference type="Gene3D" id="2.130.10.130">
    <property type="entry name" value="Integrin alpha, N-terminal"/>
    <property type="match status" value="1"/>
</dbReference>
<dbReference type="EMBL" id="JX684095">
    <property type="protein sequence ID" value="AGF93517.1"/>
    <property type="molecule type" value="Genomic_DNA"/>
</dbReference>
<dbReference type="InterPro" id="IPR013517">
    <property type="entry name" value="FG-GAP"/>
</dbReference>
<feature type="compositionally biased region" description="Basic and acidic residues" evidence="2">
    <location>
        <begin position="358"/>
        <end position="368"/>
    </location>
</feature>
<dbReference type="EC" id="2.7.-.-" evidence="4"/>
<feature type="region of interest" description="Disordered" evidence="2">
    <location>
        <begin position="392"/>
        <end position="469"/>
    </location>
</feature>
<dbReference type="SUPFAM" id="SSF56112">
    <property type="entry name" value="Protein kinase-like (PK-like)"/>
    <property type="match status" value="1"/>
</dbReference>
<feature type="region of interest" description="Disordered" evidence="2">
    <location>
        <begin position="358"/>
        <end position="378"/>
    </location>
</feature>
<reference evidence="4" key="1">
    <citation type="journal article" date="2013" name="Syst. Appl. Microbiol.">
        <title>New insights into the archaeal diversity of a hypersaline microbial mat obtained by a metagenomic approach.</title>
        <authorList>
            <person name="Lopez-Lopez A."/>
            <person name="Richter M."/>
            <person name="Pena A."/>
            <person name="Tamames J."/>
            <person name="Rossello-Mora R."/>
        </authorList>
    </citation>
    <scope>NUCLEOTIDE SEQUENCE</scope>
</reference>
<feature type="region of interest" description="Disordered" evidence="2">
    <location>
        <begin position="495"/>
        <end position="522"/>
    </location>
</feature>
<proteinExistence type="predicted"/>
<protein>
    <submittedName>
        <fullName evidence="4">Protein containing Serine/threonine protein kinase domain protein</fullName>
        <ecNumber evidence="4">2.7.-.-</ecNumber>
    </submittedName>
</protein>
<dbReference type="Gene3D" id="3.30.200.20">
    <property type="entry name" value="Phosphorylase Kinase, domain 1"/>
    <property type="match status" value="1"/>
</dbReference>
<evidence type="ECO:0000313" key="4">
    <source>
        <dbReference type="EMBL" id="AGF93517.1"/>
    </source>
</evidence>
<dbReference type="SUPFAM" id="SSF69318">
    <property type="entry name" value="Integrin alpha N-terminal domain"/>
    <property type="match status" value="1"/>
</dbReference>
<keyword evidence="4" id="KW-0723">Serine/threonine-protein kinase</keyword>